<keyword evidence="2" id="KW-1185">Reference proteome</keyword>
<dbReference type="Proteomes" id="UP000515480">
    <property type="component" value="Chromosome"/>
</dbReference>
<organism evidence="1 2">
    <name type="scientific">Selenomonas timonae</name>
    <dbReference type="NCBI Taxonomy" id="2754044"/>
    <lineage>
        <taxon>Bacteria</taxon>
        <taxon>Bacillati</taxon>
        <taxon>Bacillota</taxon>
        <taxon>Negativicutes</taxon>
        <taxon>Selenomonadales</taxon>
        <taxon>Selenomonadaceae</taxon>
        <taxon>Selenomonas</taxon>
    </lineage>
</organism>
<name>A0A7G7VHG6_9FIRM</name>
<dbReference type="EMBL" id="CP060204">
    <property type="protein sequence ID" value="QNH53559.1"/>
    <property type="molecule type" value="Genomic_DNA"/>
</dbReference>
<gene>
    <name evidence="1" type="ORF">H1B31_06525</name>
</gene>
<protein>
    <submittedName>
        <fullName evidence="1">DUF1848 domain-containing protein</fullName>
    </submittedName>
</protein>
<sequence>MILHTGMRTDIPAFYVPWFVNRLRAGEVCVRNPYDPAQVTRYRLDPAVVDLIAFCTKNPAPMLPHMDLLAPYGQFWYVTITPYGREIEPHVPAWQDVARAFRQLSDIVGVCAVGWRYDPILIDECHTIDFHKRMFAAMAEELSGATEMVVISFLMRYAKTRRNFPESREVTHAECMELGAYIVETARAYGMIVYPCGGGRAGLAQFGADVGGCMTPRIYEQALGRRLNFPHYVRQRKECDCYLGADIGAYDSCPHLCRYCYANTHFTRVQRNRRRHDPASPFLIGHAEMGDRVHDAVQVSWLDVQESLF</sequence>
<dbReference type="AlphaFoldDB" id="A0A7G7VHG6"/>
<dbReference type="RefSeq" id="WP_185979747.1">
    <property type="nucleotide sequence ID" value="NZ_CP060204.1"/>
</dbReference>
<proteinExistence type="predicted"/>
<reference evidence="1 2" key="1">
    <citation type="submission" date="2020-07" db="EMBL/GenBank/DDBJ databases">
        <title>Complete genome and description of Selenomonas timonensis sp. nov., a new bacterium isolated from a gingivitis subject.</title>
        <authorList>
            <person name="Antezack A."/>
        </authorList>
    </citation>
    <scope>NUCLEOTIDE SEQUENCE [LARGE SCALE GENOMIC DNA]</scope>
    <source>
        <strain evidence="1 2">Marseille-Q3039</strain>
    </source>
</reference>
<evidence type="ECO:0000313" key="2">
    <source>
        <dbReference type="Proteomes" id="UP000515480"/>
    </source>
</evidence>
<accession>A0A7G7VHG6</accession>
<dbReference type="KEGG" id="stim:H1B31_06525"/>
<dbReference type="InterPro" id="IPR014998">
    <property type="entry name" value="DUF1848"/>
</dbReference>
<evidence type="ECO:0000313" key="1">
    <source>
        <dbReference type="EMBL" id="QNH53559.1"/>
    </source>
</evidence>
<dbReference type="Pfam" id="PF08902">
    <property type="entry name" value="DUF1848"/>
    <property type="match status" value="1"/>
</dbReference>